<dbReference type="AlphaFoldDB" id="A5DM75"/>
<proteinExistence type="predicted"/>
<evidence type="ECO:0000313" key="4">
    <source>
        <dbReference type="Proteomes" id="UP000001997"/>
    </source>
</evidence>
<dbReference type="InterPro" id="IPR019434">
    <property type="entry name" value="DUF2423"/>
</dbReference>
<dbReference type="RefSeq" id="XP_001483647.2">
    <property type="nucleotide sequence ID" value="XM_001483597.1"/>
</dbReference>
<gene>
    <name evidence="3" type="ORF">PGUG_04376</name>
</gene>
<protein>
    <recommendedName>
        <fullName evidence="2">DUF2423 domain-containing protein</fullName>
    </recommendedName>
</protein>
<dbReference type="STRING" id="294746.A5DM75"/>
<feature type="compositionally biased region" description="Basic and acidic residues" evidence="1">
    <location>
        <begin position="113"/>
        <end position="143"/>
    </location>
</feature>
<dbReference type="KEGG" id="pgu:PGUG_04376"/>
<evidence type="ECO:0000259" key="2">
    <source>
        <dbReference type="Pfam" id="PF10338"/>
    </source>
</evidence>
<dbReference type="FunCoup" id="A5DM75">
    <property type="interactions" value="88"/>
</dbReference>
<keyword evidence="4" id="KW-1185">Reference proteome</keyword>
<feature type="domain" description="DUF2423" evidence="2">
    <location>
        <begin position="80"/>
        <end position="122"/>
    </location>
</feature>
<dbReference type="PANTHER" id="PTHR28219:SF1">
    <property type="entry name" value="UPF0642 PROTEIN YBL028C"/>
    <property type="match status" value="1"/>
</dbReference>
<sequence length="171" mass="20139">MLVRSPKHIHWKFTYIIDVQKVAHKRTSSSKEKFVTGRSRHNRARPCPRSRVCVRQCMQYGVRVASVYRWGIASFYLIAMAKSLRSKSKLRAKSVKRKGEFAKHVDARNERLAAKLKEKTETQTEKSDKNETDKLKLEPKLEKISTSGWRDSRKSQYKQRQLKKKKNVTKF</sequence>
<dbReference type="HOGENOM" id="CLU_1563438_0_0_1"/>
<name>A5DM75_PICGU</name>
<dbReference type="Proteomes" id="UP000001997">
    <property type="component" value="Unassembled WGS sequence"/>
</dbReference>
<dbReference type="EMBL" id="CH408159">
    <property type="protein sequence ID" value="EDK40278.2"/>
    <property type="molecule type" value="Genomic_DNA"/>
</dbReference>
<dbReference type="GO" id="GO:0030687">
    <property type="term" value="C:preribosome, large subunit precursor"/>
    <property type="evidence" value="ECO:0007669"/>
    <property type="project" value="TreeGrafter"/>
</dbReference>
<evidence type="ECO:0000256" key="1">
    <source>
        <dbReference type="SAM" id="MobiDB-lite"/>
    </source>
</evidence>
<dbReference type="Pfam" id="PF10338">
    <property type="entry name" value="YBL028C_N"/>
    <property type="match status" value="1"/>
</dbReference>
<organism evidence="3 4">
    <name type="scientific">Meyerozyma guilliermondii (strain ATCC 6260 / CBS 566 / DSM 6381 / JCM 1539 / NBRC 10279 / NRRL Y-324)</name>
    <name type="common">Yeast</name>
    <name type="synonym">Candida guilliermondii</name>
    <dbReference type="NCBI Taxonomy" id="294746"/>
    <lineage>
        <taxon>Eukaryota</taxon>
        <taxon>Fungi</taxon>
        <taxon>Dikarya</taxon>
        <taxon>Ascomycota</taxon>
        <taxon>Saccharomycotina</taxon>
        <taxon>Pichiomycetes</taxon>
        <taxon>Debaryomycetaceae</taxon>
        <taxon>Meyerozyma</taxon>
    </lineage>
</organism>
<evidence type="ECO:0000313" key="3">
    <source>
        <dbReference type="EMBL" id="EDK40278.2"/>
    </source>
</evidence>
<dbReference type="InParanoid" id="A5DM75"/>
<dbReference type="GeneID" id="5125559"/>
<dbReference type="PANTHER" id="PTHR28219">
    <property type="entry name" value="UPF0642 PROTEIN YBL028C"/>
    <property type="match status" value="1"/>
</dbReference>
<feature type="compositionally biased region" description="Basic residues" evidence="1">
    <location>
        <begin position="155"/>
        <end position="171"/>
    </location>
</feature>
<dbReference type="eggNOG" id="ENOG502S5RC">
    <property type="taxonomic scope" value="Eukaryota"/>
</dbReference>
<accession>A5DM75</accession>
<reference evidence="3 4" key="1">
    <citation type="journal article" date="2009" name="Nature">
        <title>Evolution of pathogenicity and sexual reproduction in eight Candida genomes.</title>
        <authorList>
            <person name="Butler G."/>
            <person name="Rasmussen M.D."/>
            <person name="Lin M.F."/>
            <person name="Santos M.A."/>
            <person name="Sakthikumar S."/>
            <person name="Munro C.A."/>
            <person name="Rheinbay E."/>
            <person name="Grabherr M."/>
            <person name="Forche A."/>
            <person name="Reedy J.L."/>
            <person name="Agrafioti I."/>
            <person name="Arnaud M.B."/>
            <person name="Bates S."/>
            <person name="Brown A.J."/>
            <person name="Brunke S."/>
            <person name="Costanzo M.C."/>
            <person name="Fitzpatrick D.A."/>
            <person name="de Groot P.W."/>
            <person name="Harris D."/>
            <person name="Hoyer L.L."/>
            <person name="Hube B."/>
            <person name="Klis F.M."/>
            <person name="Kodira C."/>
            <person name="Lennard N."/>
            <person name="Logue M.E."/>
            <person name="Martin R."/>
            <person name="Neiman A.M."/>
            <person name="Nikolaou E."/>
            <person name="Quail M.A."/>
            <person name="Quinn J."/>
            <person name="Santos M.C."/>
            <person name="Schmitzberger F.F."/>
            <person name="Sherlock G."/>
            <person name="Shah P."/>
            <person name="Silverstein K.A."/>
            <person name="Skrzypek M.S."/>
            <person name="Soll D."/>
            <person name="Staggs R."/>
            <person name="Stansfield I."/>
            <person name="Stumpf M.P."/>
            <person name="Sudbery P.E."/>
            <person name="Srikantha T."/>
            <person name="Zeng Q."/>
            <person name="Berman J."/>
            <person name="Berriman M."/>
            <person name="Heitman J."/>
            <person name="Gow N.A."/>
            <person name="Lorenz M.C."/>
            <person name="Birren B.W."/>
            <person name="Kellis M."/>
            <person name="Cuomo C.A."/>
        </authorList>
    </citation>
    <scope>NUCLEOTIDE SEQUENCE [LARGE SCALE GENOMIC DNA]</scope>
    <source>
        <strain evidence="4">ATCC 6260 / CBS 566 / DSM 6381 / JCM 1539 / NBRC 10279 / NRRL Y-324</strain>
    </source>
</reference>
<feature type="region of interest" description="Disordered" evidence="1">
    <location>
        <begin position="113"/>
        <end position="171"/>
    </location>
</feature>